<reference evidence="5" key="3">
    <citation type="submission" date="2025-09" db="UniProtKB">
        <authorList>
            <consortium name="Ensembl"/>
        </authorList>
    </citation>
    <scope>IDENTIFICATION</scope>
</reference>
<dbReference type="Proteomes" id="UP000001646">
    <property type="component" value="Unplaced"/>
</dbReference>
<evidence type="ECO:0000256" key="3">
    <source>
        <dbReference type="SAM" id="Phobius"/>
    </source>
</evidence>
<keyword evidence="6" id="KW-1185">Reference proteome</keyword>
<dbReference type="GeneTree" id="ENSGT00940000156038"/>
<evidence type="ECO:0000313" key="6">
    <source>
        <dbReference type="Proteomes" id="UP000001646"/>
    </source>
</evidence>
<dbReference type="AlphaFoldDB" id="A0A803T6D9"/>
<evidence type="ECO:0000259" key="4">
    <source>
        <dbReference type="PROSITE" id="PS51034"/>
    </source>
</evidence>
<dbReference type="PROSITE" id="PS51034">
    <property type="entry name" value="ZP_2"/>
    <property type="match status" value="1"/>
</dbReference>
<dbReference type="Ensembl" id="ENSACAT00000044192.1">
    <property type="protein sequence ID" value="ENSACAP00000030779.1"/>
    <property type="gene ID" value="ENSACAG00000015387.4"/>
</dbReference>
<dbReference type="PANTHER" id="PTHR14002:SF53">
    <property type="entry name" value="UROMODULIN"/>
    <property type="match status" value="1"/>
</dbReference>
<keyword evidence="3" id="KW-0812">Transmembrane</keyword>
<keyword evidence="3" id="KW-0472">Membrane</keyword>
<reference evidence="5" key="2">
    <citation type="submission" date="2025-08" db="UniProtKB">
        <authorList>
            <consortium name="Ensembl"/>
        </authorList>
    </citation>
    <scope>IDENTIFICATION</scope>
</reference>
<keyword evidence="3" id="KW-1133">Transmembrane helix</keyword>
<dbReference type="InParanoid" id="A0A803T6D9"/>
<dbReference type="Pfam" id="PF00100">
    <property type="entry name" value="Zona_pellucida"/>
    <property type="match status" value="1"/>
</dbReference>
<name>A0A803T6D9_ANOCA</name>
<dbReference type="InterPro" id="IPR055355">
    <property type="entry name" value="ZP-C"/>
</dbReference>
<keyword evidence="2" id="KW-1015">Disulfide bond</keyword>
<dbReference type="Bgee" id="ENSACAG00000015387">
    <property type="expression patterns" value="Expressed in ovary and 3 other cell types or tissues"/>
</dbReference>
<evidence type="ECO:0000256" key="2">
    <source>
        <dbReference type="ARBA" id="ARBA00023157"/>
    </source>
</evidence>
<reference evidence="5" key="1">
    <citation type="submission" date="2009-12" db="EMBL/GenBank/DDBJ databases">
        <title>The Genome Sequence of Anolis carolinensis (Green Anole Lizard).</title>
        <authorList>
            <consortium name="The Genome Sequencing Platform"/>
            <person name="Di Palma F."/>
            <person name="Alfoldi J."/>
            <person name="Heiman D."/>
            <person name="Young S."/>
            <person name="Grabherr M."/>
            <person name="Johnson J."/>
            <person name="Lander E.S."/>
            <person name="Lindblad-Toh K."/>
        </authorList>
    </citation>
    <scope>NUCLEOTIDE SEQUENCE [LARGE SCALE GENOMIC DNA]</scope>
    <source>
        <strain evidence="5">JBL SC #1</strain>
    </source>
</reference>
<dbReference type="Gene3D" id="2.60.40.4100">
    <property type="entry name" value="Zona pellucida, ZP-C domain"/>
    <property type="match status" value="1"/>
</dbReference>
<evidence type="ECO:0000313" key="5">
    <source>
        <dbReference type="Ensembl" id="ENSACAP00000030779.1"/>
    </source>
</evidence>
<keyword evidence="1" id="KW-0732">Signal</keyword>
<sequence>MCRSVPFCPRVVQFAVKEGDFTVTMALYDSATYEHPHLRQPLMLFLSDIIFVLLRIEGQDQVKYFFLSIEDCWGTPTADPDHETKHQLIMKGCPHDKTLSFINVIGASTVAKFSFQMFQFKNYSEVFLHCQVRLCIPDLQKPCVKDCPVKQKSKRELADDYQKIISYGPIQFLVPSRLETQNAKGPEPFRALQFWVLSAVVSGAIATAFVLTAVAKAMKK</sequence>
<protein>
    <recommendedName>
        <fullName evidence="4">ZP domain-containing protein</fullName>
    </recommendedName>
</protein>
<dbReference type="InterPro" id="IPR042235">
    <property type="entry name" value="ZP-C_dom"/>
</dbReference>
<dbReference type="PANTHER" id="PTHR14002">
    <property type="entry name" value="ENDOGLIN/TGF-BETA RECEPTOR TYPE III"/>
    <property type="match status" value="1"/>
</dbReference>
<feature type="transmembrane region" description="Helical" evidence="3">
    <location>
        <begin position="194"/>
        <end position="215"/>
    </location>
</feature>
<organism evidence="5 6">
    <name type="scientific">Anolis carolinensis</name>
    <name type="common">Green anole</name>
    <name type="synonym">American chameleon</name>
    <dbReference type="NCBI Taxonomy" id="28377"/>
    <lineage>
        <taxon>Eukaryota</taxon>
        <taxon>Metazoa</taxon>
        <taxon>Chordata</taxon>
        <taxon>Craniata</taxon>
        <taxon>Vertebrata</taxon>
        <taxon>Euteleostomi</taxon>
        <taxon>Lepidosauria</taxon>
        <taxon>Squamata</taxon>
        <taxon>Bifurcata</taxon>
        <taxon>Unidentata</taxon>
        <taxon>Episquamata</taxon>
        <taxon>Toxicofera</taxon>
        <taxon>Iguania</taxon>
        <taxon>Dactyloidae</taxon>
        <taxon>Anolis</taxon>
    </lineage>
</organism>
<evidence type="ECO:0000256" key="1">
    <source>
        <dbReference type="ARBA" id="ARBA00022729"/>
    </source>
</evidence>
<dbReference type="InterPro" id="IPR001507">
    <property type="entry name" value="ZP_dom"/>
</dbReference>
<feature type="domain" description="ZP" evidence="4">
    <location>
        <begin position="1"/>
        <end position="154"/>
    </location>
</feature>
<accession>A0A803T6D9</accession>
<proteinExistence type="predicted"/>